<dbReference type="AlphaFoldDB" id="K9Z0B3"/>
<dbReference type="SUPFAM" id="SSF56601">
    <property type="entry name" value="beta-lactamase/transpeptidase-like"/>
    <property type="match status" value="1"/>
</dbReference>
<dbReference type="InterPro" id="IPR012338">
    <property type="entry name" value="Beta-lactam/transpept-like"/>
</dbReference>
<sequence length="426" mass="47325">MLDLISLGLITELFTGWGETPPPLKPIQPLQWEESALFSLPHSPEPIIKKIAENYLQDLSNMGIPLDSQGVWFASDWWTFSQHRGEISQSAASLTKIATSLAALDTYGVNYQFETLVRHTGGIEDGVLKGDLVIEGGGDPFFVWEEAIALGNRLNELGIEKISGNLIIVGDFFLNYQQNPQTSAQLFAQALNHQLWSREIQKQYKQLPSEMLRPQVQVLGNIQVSNNADFKSNKLLIRHLSLPLRDILQEMNVYSNNKMADLIARSVGGAKIVEQKVIEITQVSSEEVQLINGSGLGIDNRLSPRAVAKMLRAIQQQLESEGETMGAILPVTGINRGTVRDRAITEGIAVKTGSLWNVSALAGVISTKRHGLVYFTIINQNGNLQTFRNQQDQFLQQLDQSWQISRFKSNSLVQLGDPKRNLPVTS</sequence>
<dbReference type="Proteomes" id="UP000010482">
    <property type="component" value="Chromosome"/>
</dbReference>
<dbReference type="GO" id="GO:0006508">
    <property type="term" value="P:proteolysis"/>
    <property type="evidence" value="ECO:0007669"/>
    <property type="project" value="InterPro"/>
</dbReference>
<protein>
    <submittedName>
        <fullName evidence="3">D-alanyl-D-alanine carboxypeptidase (Penicillin-binding protein 4)</fullName>
    </submittedName>
</protein>
<keyword evidence="2" id="KW-0378">Hydrolase</keyword>
<gene>
    <name evidence="3" type="ORF">Dacsa_3295</name>
</gene>
<dbReference type="STRING" id="13035.Dacsa_3295"/>
<organism evidence="3 4">
    <name type="scientific">Dactylococcopsis salina (strain PCC 8305)</name>
    <name type="common">Myxobactron salinum</name>
    <dbReference type="NCBI Taxonomy" id="13035"/>
    <lineage>
        <taxon>Bacteria</taxon>
        <taxon>Bacillati</taxon>
        <taxon>Cyanobacteriota</taxon>
        <taxon>Cyanophyceae</taxon>
        <taxon>Nodosilineales</taxon>
        <taxon>Cymatolegaceae</taxon>
        <taxon>Dactylococcopsis</taxon>
    </lineage>
</organism>
<dbReference type="KEGG" id="dsl:Dacsa_3295"/>
<proteinExistence type="inferred from homology"/>
<evidence type="ECO:0000256" key="2">
    <source>
        <dbReference type="ARBA" id="ARBA00022801"/>
    </source>
</evidence>
<dbReference type="OrthoDB" id="9802627at2"/>
<keyword evidence="3" id="KW-0645">Protease</keyword>
<dbReference type="PRINTS" id="PR00922">
    <property type="entry name" value="DADACBPTASE3"/>
</dbReference>
<dbReference type="PANTHER" id="PTHR30023:SF0">
    <property type="entry name" value="PENICILLIN-SENSITIVE CARBOXYPEPTIDASE A"/>
    <property type="match status" value="1"/>
</dbReference>
<dbReference type="Gene3D" id="3.40.710.10">
    <property type="entry name" value="DD-peptidase/beta-lactamase superfamily"/>
    <property type="match status" value="1"/>
</dbReference>
<dbReference type="PANTHER" id="PTHR30023">
    <property type="entry name" value="D-ALANYL-D-ALANINE CARBOXYPEPTIDASE"/>
    <property type="match status" value="1"/>
</dbReference>
<dbReference type="Gene3D" id="3.50.80.20">
    <property type="entry name" value="D-Ala-D-Ala carboxypeptidase C, peptidase S13"/>
    <property type="match status" value="1"/>
</dbReference>
<dbReference type="InterPro" id="IPR000667">
    <property type="entry name" value="Peptidase_S13"/>
</dbReference>
<keyword evidence="4" id="KW-1185">Reference proteome</keyword>
<dbReference type="eggNOG" id="COG2027">
    <property type="taxonomic scope" value="Bacteria"/>
</dbReference>
<accession>K9Z0B3</accession>
<dbReference type="PATRIC" id="fig|13035.3.peg.3732"/>
<dbReference type="EMBL" id="CP003944">
    <property type="protein sequence ID" value="AFZ51803.1"/>
    <property type="molecule type" value="Genomic_DNA"/>
</dbReference>
<dbReference type="GO" id="GO:0000270">
    <property type="term" value="P:peptidoglycan metabolic process"/>
    <property type="evidence" value="ECO:0007669"/>
    <property type="project" value="TreeGrafter"/>
</dbReference>
<comment type="similarity">
    <text evidence="1">Belongs to the peptidase S13 family.</text>
</comment>
<evidence type="ECO:0000313" key="4">
    <source>
        <dbReference type="Proteomes" id="UP000010482"/>
    </source>
</evidence>
<dbReference type="RefSeq" id="WP_015230779.1">
    <property type="nucleotide sequence ID" value="NC_019780.1"/>
</dbReference>
<keyword evidence="3" id="KW-0121">Carboxypeptidase</keyword>
<dbReference type="HOGENOM" id="CLU_047821_0_0_3"/>
<evidence type="ECO:0000313" key="3">
    <source>
        <dbReference type="EMBL" id="AFZ51803.1"/>
    </source>
</evidence>
<dbReference type="GO" id="GO:0004185">
    <property type="term" value="F:serine-type carboxypeptidase activity"/>
    <property type="evidence" value="ECO:0007669"/>
    <property type="project" value="InterPro"/>
</dbReference>
<name>K9Z0B3_DACS8</name>
<reference evidence="3" key="1">
    <citation type="submission" date="2012-04" db="EMBL/GenBank/DDBJ databases">
        <title>Finished genome of Dactylococcopsis salina PCC 8305.</title>
        <authorList>
            <consortium name="US DOE Joint Genome Institute"/>
            <person name="Gugger M."/>
            <person name="Coursin T."/>
            <person name="Rippka R."/>
            <person name="Tandeau De Marsac N."/>
            <person name="Huntemann M."/>
            <person name="Wei C.-L."/>
            <person name="Han J."/>
            <person name="Detter J.C."/>
            <person name="Han C."/>
            <person name="Tapia R."/>
            <person name="Daligault H."/>
            <person name="Chen A."/>
            <person name="Krypides N."/>
            <person name="Mavromatis K."/>
            <person name="Markowitz V."/>
            <person name="Szeto E."/>
            <person name="Ivanova N."/>
            <person name="Ovchinnikova G."/>
            <person name="Pagani I."/>
            <person name="Pati A."/>
            <person name="Goodwin L."/>
            <person name="Peters L."/>
            <person name="Pitluck S."/>
            <person name="Woyke T."/>
            <person name="Kerfeld C."/>
        </authorList>
    </citation>
    <scope>NUCLEOTIDE SEQUENCE [LARGE SCALE GENOMIC DNA]</scope>
    <source>
        <strain evidence="3">PCC 8305</strain>
    </source>
</reference>
<dbReference type="Pfam" id="PF02113">
    <property type="entry name" value="Peptidase_S13"/>
    <property type="match status" value="2"/>
</dbReference>
<evidence type="ECO:0000256" key="1">
    <source>
        <dbReference type="ARBA" id="ARBA00006096"/>
    </source>
</evidence>